<sequence>MMDSLNIIQELDDLGVTRSVACGIDSVTHFVGNSNQNTLSILTQNIRSIYKNIDDLQITLSQLPYDMDILILTECRLKPSKPVPKLPNYSHYCTTILLNQNDGVVVYVKDNLQTKIKQLNLSDATGLQITVSNHVILGIYRSPSHTNADNFVTSLHNYLDSISKYKNIMLLAIIKRVGQLPNSYTATRTQCINHSSFVLLDTDPPEVNRIIMSLDSESAPGWDGINTKFIKLAKDFLIPLITNLANLCFQAGTEVDKGGKCLVVFLDLKKAFDTVSIPILVHRLEGIGEGLSPTLMIPLSFSLVVLGMTFGQRRKGASFTNLLSCIIKLTVCSKFTLLRLFDLFKQINSDYASQNSSLAYSETQITHRPVRYLYDFRHFLPSNHRDRIKERII</sequence>
<evidence type="ECO:0008006" key="3">
    <source>
        <dbReference type="Google" id="ProtNLM"/>
    </source>
</evidence>
<gene>
    <name evidence="1" type="ORF">ABMA27_010700</name>
</gene>
<evidence type="ECO:0000313" key="2">
    <source>
        <dbReference type="Proteomes" id="UP001549920"/>
    </source>
</evidence>
<name>A0ABR3H449_LOXSC</name>
<proteinExistence type="predicted"/>
<dbReference type="Gene3D" id="3.60.10.10">
    <property type="entry name" value="Endonuclease/exonuclease/phosphatase"/>
    <property type="match status" value="1"/>
</dbReference>
<dbReference type="EMBL" id="JBEUOH010000027">
    <property type="protein sequence ID" value="KAL0859558.1"/>
    <property type="molecule type" value="Genomic_DNA"/>
</dbReference>
<protein>
    <recommendedName>
        <fullName evidence="3">Reverse transcriptase domain-containing protein</fullName>
    </recommendedName>
</protein>
<dbReference type="Proteomes" id="UP001549920">
    <property type="component" value="Unassembled WGS sequence"/>
</dbReference>
<comment type="caution">
    <text evidence="1">The sequence shown here is derived from an EMBL/GenBank/DDBJ whole genome shotgun (WGS) entry which is preliminary data.</text>
</comment>
<dbReference type="InterPro" id="IPR036691">
    <property type="entry name" value="Endo/exonu/phosph_ase_sf"/>
</dbReference>
<keyword evidence="2" id="KW-1185">Reference proteome</keyword>
<dbReference type="SUPFAM" id="SSF56219">
    <property type="entry name" value="DNase I-like"/>
    <property type="match status" value="1"/>
</dbReference>
<accession>A0ABR3H449</accession>
<evidence type="ECO:0000313" key="1">
    <source>
        <dbReference type="EMBL" id="KAL0859558.1"/>
    </source>
</evidence>
<organism evidence="1 2">
    <name type="scientific">Loxostege sticticalis</name>
    <name type="common">Beet webworm moth</name>
    <dbReference type="NCBI Taxonomy" id="481309"/>
    <lineage>
        <taxon>Eukaryota</taxon>
        <taxon>Metazoa</taxon>
        <taxon>Ecdysozoa</taxon>
        <taxon>Arthropoda</taxon>
        <taxon>Hexapoda</taxon>
        <taxon>Insecta</taxon>
        <taxon>Pterygota</taxon>
        <taxon>Neoptera</taxon>
        <taxon>Endopterygota</taxon>
        <taxon>Lepidoptera</taxon>
        <taxon>Glossata</taxon>
        <taxon>Ditrysia</taxon>
        <taxon>Pyraloidea</taxon>
        <taxon>Crambidae</taxon>
        <taxon>Pyraustinae</taxon>
        <taxon>Loxostege</taxon>
    </lineage>
</organism>
<reference evidence="1 2" key="1">
    <citation type="submission" date="2024-06" db="EMBL/GenBank/DDBJ databases">
        <title>A chromosome-level genome assembly of beet webworm, Loxostege sticticalis.</title>
        <authorList>
            <person name="Zhang Y."/>
        </authorList>
    </citation>
    <scope>NUCLEOTIDE SEQUENCE [LARGE SCALE GENOMIC DNA]</scope>
    <source>
        <strain evidence="1">AQ026</strain>
        <tissue evidence="1">Whole body</tissue>
    </source>
</reference>